<keyword evidence="5" id="KW-0967">Endosome</keyword>
<organism evidence="9 10">
    <name type="scientific">Eptatretus burgeri</name>
    <name type="common">Inshore hagfish</name>
    <dbReference type="NCBI Taxonomy" id="7764"/>
    <lineage>
        <taxon>Eukaryota</taxon>
        <taxon>Metazoa</taxon>
        <taxon>Chordata</taxon>
        <taxon>Craniata</taxon>
        <taxon>Vertebrata</taxon>
        <taxon>Cyclostomata</taxon>
        <taxon>Myxini</taxon>
        <taxon>Myxiniformes</taxon>
        <taxon>Myxinidae</taxon>
        <taxon>Eptatretinae</taxon>
        <taxon>Eptatretus</taxon>
    </lineage>
</organism>
<evidence type="ECO:0000259" key="7">
    <source>
        <dbReference type="PROSITE" id="PS51258"/>
    </source>
</evidence>
<dbReference type="PROSITE" id="PS51258">
    <property type="entry name" value="MHD1"/>
    <property type="match status" value="1"/>
</dbReference>
<evidence type="ECO:0000256" key="1">
    <source>
        <dbReference type="ARBA" id="ARBA00004177"/>
    </source>
</evidence>
<dbReference type="GO" id="GO:0005768">
    <property type="term" value="C:endosome"/>
    <property type="evidence" value="ECO:0007669"/>
    <property type="project" value="UniProtKB-SubCell"/>
</dbReference>
<dbReference type="GO" id="GO:0006887">
    <property type="term" value="P:exocytosis"/>
    <property type="evidence" value="ECO:0007669"/>
    <property type="project" value="UniProtKB-KW"/>
</dbReference>
<dbReference type="PROSITE" id="PS51259">
    <property type="entry name" value="MHD2"/>
    <property type="match status" value="1"/>
</dbReference>
<reference evidence="9" key="1">
    <citation type="submission" date="2025-08" db="UniProtKB">
        <authorList>
            <consortium name="Ensembl"/>
        </authorList>
    </citation>
    <scope>IDENTIFICATION</scope>
</reference>
<dbReference type="InterPro" id="IPR014772">
    <property type="entry name" value="Munc13_dom-2"/>
</dbReference>
<dbReference type="PANTHER" id="PTHR45999:SF4">
    <property type="entry name" value="UNC-13-4A, ISOFORM B"/>
    <property type="match status" value="1"/>
</dbReference>
<evidence type="ECO:0000256" key="2">
    <source>
        <dbReference type="ARBA" id="ARBA00004496"/>
    </source>
</evidence>
<evidence type="ECO:0000256" key="4">
    <source>
        <dbReference type="ARBA" id="ARBA00022490"/>
    </source>
</evidence>
<dbReference type="GeneTree" id="ENSGT00730000110939"/>
<dbReference type="InterPro" id="IPR014770">
    <property type="entry name" value="Munc13_1"/>
</dbReference>
<sequence>MGPLIMASLLCHPFLCINLVQKGFNTGGIMSVSLARCVVQTMGCHLYNKACLPQDEATAAVAAALQDASRKWYEGKKELLCNATQDKPEMLQSLVEFTECVQTELKGGTPKYSQVIRSMVDVNFLNLWYQEMEKMLAADIQKALGTLRADCRPEDYRLDGELGEALQQLQQALHRMITQAVRQDLREDNSPFCTLDCWFEEAICTWLGRLRDKMCSTLHSAVQKDTLESREGHKLCGLSAAITACWLPSGLAFWLRLSWSRATQSLHMLAGMLQDVSYGAAYYAELMKHKLESDFGSASTIVPKQVYVGLNSLEFVRQAFHHVPLQRDWQEVERTVRDLGRARDKDSIKENIIAPEVEVDLGFDCEALRKILEQGERALQAALARLYRWLAMLVLTNLKLYLESIKKQDIVTDTKEVRWEVGILGGNIVTMCQCLYEETRSGLLRTLWGTVVEHFSQTIEDSHHRPLQYFSQMHSLLQSLLDVFQADSQGLPLCDLQTDAYQALETELDLRRSNSTQLIERYFQERVNRQASTALMETLGILLLACRYETVTQTLILDIDCLQHLPDPRPVGQWQGLLCWPALSSLKVYIKLMLRPHHIFFASHDRKTKPHKHGVHISIRETFKLLVPAASRAQPGSCLVLQVKATWGLRKAVLGEAMLGLQESQGLGTDEASSITRSLLLQTPYAEDSETLHFLRTRDSEIEAKEFCRRLKITEKRFIPRADPRTRNSE</sequence>
<accession>A0A8C4QTW4</accession>
<dbReference type="Gene3D" id="1.10.357.50">
    <property type="match status" value="1"/>
</dbReference>
<name>A0A8C4QTW4_EPTBU</name>
<feature type="signal peptide" evidence="6">
    <location>
        <begin position="1"/>
        <end position="16"/>
    </location>
</feature>
<dbReference type="Proteomes" id="UP000694388">
    <property type="component" value="Unplaced"/>
</dbReference>
<feature type="domain" description="MHD2" evidence="8">
    <location>
        <begin position="414"/>
        <end position="522"/>
    </location>
</feature>
<evidence type="ECO:0000313" key="10">
    <source>
        <dbReference type="Proteomes" id="UP000694388"/>
    </source>
</evidence>
<feature type="chain" id="PRO_5034144214" description="MHD1 domain-containing protein" evidence="6">
    <location>
        <begin position="17"/>
        <end position="730"/>
    </location>
</feature>
<keyword evidence="10" id="KW-1185">Reference proteome</keyword>
<evidence type="ECO:0000313" key="9">
    <source>
        <dbReference type="Ensembl" id="ENSEBUP00000020461.1"/>
    </source>
</evidence>
<reference evidence="9" key="2">
    <citation type="submission" date="2025-09" db="UniProtKB">
        <authorList>
            <consortium name="Ensembl"/>
        </authorList>
    </citation>
    <scope>IDENTIFICATION</scope>
</reference>
<evidence type="ECO:0000256" key="5">
    <source>
        <dbReference type="ARBA" id="ARBA00022753"/>
    </source>
</evidence>
<evidence type="ECO:0008006" key="11">
    <source>
        <dbReference type="Google" id="ProtNLM"/>
    </source>
</evidence>
<dbReference type="PANTHER" id="PTHR45999">
    <property type="entry name" value="UNC-13-4A, ISOFORM B"/>
    <property type="match status" value="1"/>
</dbReference>
<dbReference type="Ensembl" id="ENSEBUT00000021038.1">
    <property type="protein sequence ID" value="ENSEBUP00000020461.1"/>
    <property type="gene ID" value="ENSEBUG00000012677.1"/>
</dbReference>
<evidence type="ECO:0000259" key="8">
    <source>
        <dbReference type="PROSITE" id="PS51259"/>
    </source>
</evidence>
<dbReference type="InterPro" id="IPR052095">
    <property type="entry name" value="UNC-13_domain"/>
</dbReference>
<evidence type="ECO:0000256" key="3">
    <source>
        <dbReference type="ARBA" id="ARBA00022483"/>
    </source>
</evidence>
<keyword evidence="4" id="KW-0963">Cytoplasm</keyword>
<keyword evidence="6" id="KW-0732">Signal</keyword>
<evidence type="ECO:0000256" key="6">
    <source>
        <dbReference type="SAM" id="SignalP"/>
    </source>
</evidence>
<dbReference type="GO" id="GO:0099503">
    <property type="term" value="C:secretory vesicle"/>
    <property type="evidence" value="ECO:0007669"/>
    <property type="project" value="TreeGrafter"/>
</dbReference>
<proteinExistence type="predicted"/>
<dbReference type="AlphaFoldDB" id="A0A8C4QTW4"/>
<protein>
    <recommendedName>
        <fullName evidence="11">MHD1 domain-containing protein</fullName>
    </recommendedName>
</protein>
<feature type="domain" description="MHD1" evidence="7">
    <location>
        <begin position="160"/>
        <end position="287"/>
    </location>
</feature>
<comment type="subcellular location">
    <subcellularLocation>
        <location evidence="2">Cytoplasm</location>
    </subcellularLocation>
    <subcellularLocation>
        <location evidence="1">Endosome</location>
    </subcellularLocation>
</comment>
<keyword evidence="3" id="KW-0268">Exocytosis</keyword>